<feature type="compositionally biased region" description="Basic and acidic residues" evidence="8">
    <location>
        <begin position="552"/>
        <end position="561"/>
    </location>
</feature>
<dbReference type="InterPro" id="IPR036322">
    <property type="entry name" value="WD40_repeat_dom_sf"/>
</dbReference>
<gene>
    <name evidence="10" type="ORF">Gotri_005069</name>
</gene>
<feature type="coiled-coil region" evidence="7">
    <location>
        <begin position="561"/>
        <end position="588"/>
    </location>
</feature>
<feature type="coiled-coil region" evidence="7">
    <location>
        <begin position="290"/>
        <end position="361"/>
    </location>
</feature>
<reference evidence="10 11" key="1">
    <citation type="journal article" date="2019" name="Genome Biol. Evol.">
        <title>Insights into the evolution of the New World diploid cottons (Gossypium, subgenus Houzingenia) based on genome sequencing.</title>
        <authorList>
            <person name="Grover C.E."/>
            <person name="Arick M.A. 2nd"/>
            <person name="Thrash A."/>
            <person name="Conover J.L."/>
            <person name="Sanders W.S."/>
            <person name="Peterson D.G."/>
            <person name="Frelichowski J.E."/>
            <person name="Scheffler J.A."/>
            <person name="Scheffler B.E."/>
            <person name="Wendel J.F."/>
        </authorList>
    </citation>
    <scope>NUCLEOTIDE SEQUENCE [LARGE SCALE GENOMIC DNA]</scope>
    <source>
        <strain evidence="10">8</strain>
        <tissue evidence="10">Leaf</tissue>
    </source>
</reference>
<dbReference type="InterPro" id="IPR027640">
    <property type="entry name" value="Kinesin-like_fam"/>
</dbReference>
<organism evidence="10 11">
    <name type="scientific">Gossypium trilobum</name>
    <dbReference type="NCBI Taxonomy" id="34281"/>
    <lineage>
        <taxon>Eukaryota</taxon>
        <taxon>Viridiplantae</taxon>
        <taxon>Streptophyta</taxon>
        <taxon>Embryophyta</taxon>
        <taxon>Tracheophyta</taxon>
        <taxon>Spermatophyta</taxon>
        <taxon>Magnoliopsida</taxon>
        <taxon>eudicotyledons</taxon>
        <taxon>Gunneridae</taxon>
        <taxon>Pentapetalae</taxon>
        <taxon>rosids</taxon>
        <taxon>malvids</taxon>
        <taxon>Malvales</taxon>
        <taxon>Malvaceae</taxon>
        <taxon>Malvoideae</taxon>
        <taxon>Gossypium</taxon>
    </lineage>
</organism>
<dbReference type="Gene3D" id="3.40.850.10">
    <property type="entry name" value="Kinesin motor domain"/>
    <property type="match status" value="2"/>
</dbReference>
<comment type="similarity">
    <text evidence="1">Belongs to the TRAFAC class myosin-kinesin ATPase superfamily. Kinesin family. KIN-7 subfamily.</text>
</comment>
<dbReference type="Pfam" id="PF00225">
    <property type="entry name" value="Kinesin"/>
    <property type="match status" value="2"/>
</dbReference>
<dbReference type="AlphaFoldDB" id="A0A7J9EVD4"/>
<evidence type="ECO:0000256" key="4">
    <source>
        <dbReference type="ARBA" id="ARBA00022840"/>
    </source>
</evidence>
<feature type="region of interest" description="Disordered" evidence="8">
    <location>
        <begin position="517"/>
        <end position="561"/>
    </location>
</feature>
<keyword evidence="5 6" id="KW-0505">Motor protein</keyword>
<feature type="non-terminal residue" evidence="10">
    <location>
        <position position="1"/>
    </location>
</feature>
<dbReference type="GO" id="GO:0005524">
    <property type="term" value="F:ATP binding"/>
    <property type="evidence" value="ECO:0007669"/>
    <property type="project" value="UniProtKB-UniRule"/>
</dbReference>
<keyword evidence="11" id="KW-1185">Reference proteome</keyword>
<comment type="caution">
    <text evidence="10">The sequence shown here is derived from an EMBL/GenBank/DDBJ whole genome shotgun (WGS) entry which is preliminary data.</text>
</comment>
<evidence type="ECO:0000256" key="1">
    <source>
        <dbReference type="ARBA" id="ARBA00007310"/>
    </source>
</evidence>
<dbReference type="Pfam" id="PF11995">
    <property type="entry name" value="DUF3490"/>
    <property type="match status" value="1"/>
</dbReference>
<keyword evidence="4 6" id="KW-0067">ATP-binding</keyword>
<dbReference type="GO" id="GO:0003777">
    <property type="term" value="F:microtubule motor activity"/>
    <property type="evidence" value="ECO:0007669"/>
    <property type="project" value="InterPro"/>
</dbReference>
<evidence type="ECO:0000256" key="5">
    <source>
        <dbReference type="ARBA" id="ARBA00023175"/>
    </source>
</evidence>
<dbReference type="InterPro" id="IPR036961">
    <property type="entry name" value="Kinesin_motor_dom_sf"/>
</dbReference>
<evidence type="ECO:0000313" key="10">
    <source>
        <dbReference type="EMBL" id="MBA0777002.1"/>
    </source>
</evidence>
<keyword evidence="2" id="KW-0493">Microtubule</keyword>
<dbReference type="PROSITE" id="PS50067">
    <property type="entry name" value="KINESIN_MOTOR_2"/>
    <property type="match status" value="1"/>
</dbReference>
<feature type="region of interest" description="Disordered" evidence="8">
    <location>
        <begin position="650"/>
        <end position="691"/>
    </location>
</feature>
<dbReference type="SMART" id="SM00129">
    <property type="entry name" value="KISc"/>
    <property type="match status" value="1"/>
</dbReference>
<evidence type="ECO:0000256" key="7">
    <source>
        <dbReference type="SAM" id="Coils"/>
    </source>
</evidence>
<keyword evidence="3 6" id="KW-0547">Nucleotide-binding</keyword>
<dbReference type="PANTHER" id="PTHR47968">
    <property type="entry name" value="CENTROMERE PROTEIN E"/>
    <property type="match status" value="1"/>
</dbReference>
<evidence type="ECO:0000256" key="6">
    <source>
        <dbReference type="PROSITE-ProRule" id="PRU00283"/>
    </source>
</evidence>
<dbReference type="SUPFAM" id="SSF52540">
    <property type="entry name" value="P-loop containing nucleoside triphosphate hydrolases"/>
    <property type="match status" value="1"/>
</dbReference>
<dbReference type="GO" id="GO:0007018">
    <property type="term" value="P:microtubule-based movement"/>
    <property type="evidence" value="ECO:0007669"/>
    <property type="project" value="InterPro"/>
</dbReference>
<protein>
    <recommendedName>
        <fullName evidence="9">Kinesin motor domain-containing protein</fullName>
    </recommendedName>
</protein>
<dbReference type="InterPro" id="IPR021881">
    <property type="entry name" value="NACK_C"/>
</dbReference>
<dbReference type="InterPro" id="IPR027417">
    <property type="entry name" value="P-loop_NTPase"/>
</dbReference>
<evidence type="ECO:0000259" key="9">
    <source>
        <dbReference type="PROSITE" id="PS50067"/>
    </source>
</evidence>
<dbReference type="EMBL" id="JABEZW010000010">
    <property type="protein sequence ID" value="MBA0777002.1"/>
    <property type="molecule type" value="Genomic_DNA"/>
</dbReference>
<evidence type="ECO:0000313" key="11">
    <source>
        <dbReference type="Proteomes" id="UP000593568"/>
    </source>
</evidence>
<dbReference type="SUPFAM" id="SSF50978">
    <property type="entry name" value="WD40 repeat-like"/>
    <property type="match status" value="1"/>
</dbReference>
<dbReference type="InterPro" id="IPR001752">
    <property type="entry name" value="Kinesin_motor_dom"/>
</dbReference>
<dbReference type="GO" id="GO:0005874">
    <property type="term" value="C:microtubule"/>
    <property type="evidence" value="ECO:0007669"/>
    <property type="project" value="UniProtKB-KW"/>
</dbReference>
<dbReference type="PANTHER" id="PTHR47968:SF54">
    <property type="entry name" value="KINESIN-LIKE PROTEIN NACK2"/>
    <property type="match status" value="1"/>
</dbReference>
<feature type="region of interest" description="Disordered" evidence="8">
    <location>
        <begin position="719"/>
        <end position="761"/>
    </location>
</feature>
<feature type="binding site" evidence="6">
    <location>
        <begin position="95"/>
        <end position="102"/>
    </location>
    <ligand>
        <name>ATP</name>
        <dbReference type="ChEBI" id="CHEBI:30616"/>
    </ligand>
</feature>
<feature type="domain" description="Kinesin motor" evidence="9">
    <location>
        <begin position="13"/>
        <end position="281"/>
    </location>
</feature>
<dbReference type="PRINTS" id="PR00380">
    <property type="entry name" value="KINESINHEAVY"/>
</dbReference>
<keyword evidence="7" id="KW-0175">Coiled coil</keyword>
<sequence length="1038" mass="116713">MIEDSEFQEPGEKIFVSVRIRPLNDKERKSDWECINNDTIIFKNSLPERSMFPAAYTFDRVYDCDCPTKQVYDEGAKHIALSVLNGINSSIFAYGQTSSGKTYTMRGITEYAVADIYDYIEKHKEREFVVKFSAMEIYNEAVRDLLSLDSTPLRLLDDPETIESSAREYAGAENSSILSASVNFVDLAGSERASQTLSAGTRLKEGCHINRSLLTLGTVIRKLSKGRNSHVPYRDSKLTRILQNALGGNARTAIICTMSPDRSHVEQSRNTLSFASCAKEVTTNAQVNLVMSDKALVKQLQRELAKLENEMKSLGSAPVKRDTASLLREKELLIEQMAKEIEELTRQRDLAQSRVENLLLSVREVQMLKSGEYSSNSSEVTNVPCTVDYSNHKDIVTPSVPITNNNNQYDGHPENSEEECHLDGITTKFVEPDPSKGWDKVAQKIDEKFEDNCKEVRCIEFEDSSIEMNEKEKVASLNPENNEKKPTVETNELWIDHVEDGKPATKEAVIKEIEADNFSADSEEEQGKVSLTETELSIERQEGDDLSSNPKENVEDLRSSQVNKDETCEALKQKVQELQKTIKFLVRYHIMGDSPSLLDAASSASSMSRSRSCKAIVTTMPSSPRFEKSQQNETVPTFTEAEKDFIERAKTLSQKLSNSKDDNRNAKMSRCNSQASITSGSTEEQSVKDVDVEETCSEVNFPPRPWKSFASGSKRRTSFPIDFSEGGSDTKTCQEKQIDKNLVPETKTENSQETNHSAKLHSSWPEEFENLQRTIIELWDKCNVPLIHRTYFILLFKGDPSDSVYMEVELRRLSFLKNSMSSLGRNGWKDSPIDTAASSAKDLMRERRMLYKQIQKKFSKKQREELYKKWGIGLNTKQRSSQLARRLWTNTQDMGHVKESAALVAKLLGLVEPSQAPKEVVGLSILPRSLSKIFSLRDLLDLFASYEDGSILWWDIRYPGVPLTSVKFHSEPVLSLCIDGSCNGGISGAADDKIVLYNLDYPTGSCVVKKEISLERPGISSTAIRPDSKIAATAGWDH</sequence>
<evidence type="ECO:0000256" key="3">
    <source>
        <dbReference type="ARBA" id="ARBA00022741"/>
    </source>
</evidence>
<dbReference type="PROSITE" id="PS00411">
    <property type="entry name" value="KINESIN_MOTOR_1"/>
    <property type="match status" value="1"/>
</dbReference>
<evidence type="ECO:0000256" key="8">
    <source>
        <dbReference type="SAM" id="MobiDB-lite"/>
    </source>
</evidence>
<dbReference type="Gene3D" id="2.130.10.10">
    <property type="entry name" value="YVTN repeat-like/Quinoprotein amine dehydrogenase"/>
    <property type="match status" value="1"/>
</dbReference>
<feature type="compositionally biased region" description="Polar residues" evidence="8">
    <location>
        <begin position="670"/>
        <end position="684"/>
    </location>
</feature>
<dbReference type="InterPro" id="IPR019821">
    <property type="entry name" value="Kinesin_motor_CS"/>
</dbReference>
<dbReference type="GO" id="GO:0008017">
    <property type="term" value="F:microtubule binding"/>
    <property type="evidence" value="ECO:0007669"/>
    <property type="project" value="InterPro"/>
</dbReference>
<proteinExistence type="inferred from homology"/>
<accession>A0A7J9EVD4</accession>
<name>A0A7J9EVD4_9ROSI</name>
<dbReference type="Proteomes" id="UP000593568">
    <property type="component" value="Unassembled WGS sequence"/>
</dbReference>
<evidence type="ECO:0000256" key="2">
    <source>
        <dbReference type="ARBA" id="ARBA00022701"/>
    </source>
</evidence>
<dbReference type="InterPro" id="IPR015943">
    <property type="entry name" value="WD40/YVTN_repeat-like_dom_sf"/>
</dbReference>